<dbReference type="RefSeq" id="WP_240567232.1">
    <property type="nucleotide sequence ID" value="NZ_JAKVPY010000004.1"/>
</dbReference>
<dbReference type="Proteomes" id="UP001202117">
    <property type="component" value="Unassembled WGS sequence"/>
</dbReference>
<evidence type="ECO:0000313" key="3">
    <source>
        <dbReference type="Proteomes" id="UP001202117"/>
    </source>
</evidence>
<evidence type="ECO:0000313" key="2">
    <source>
        <dbReference type="EMBL" id="MCH4562404.1"/>
    </source>
</evidence>
<evidence type="ECO:0000256" key="1">
    <source>
        <dbReference type="SAM" id="MobiDB-lite"/>
    </source>
</evidence>
<organism evidence="2 3">
    <name type="scientific">Halomonas flagellata</name>
    <dbReference type="NCBI Taxonomy" id="2920385"/>
    <lineage>
        <taxon>Bacteria</taxon>
        <taxon>Pseudomonadati</taxon>
        <taxon>Pseudomonadota</taxon>
        <taxon>Gammaproteobacteria</taxon>
        <taxon>Oceanospirillales</taxon>
        <taxon>Halomonadaceae</taxon>
        <taxon>Halomonas</taxon>
    </lineage>
</organism>
<protein>
    <submittedName>
        <fullName evidence="2">Uncharacterized protein</fullName>
    </submittedName>
</protein>
<accession>A0ABS9RRE4</accession>
<name>A0ABS9RRE4_9GAMM</name>
<sequence>MNPITAEGIQVHMQWLATDDLCHQAGLKESNFDSSPNEIKPRHRERLAHGEI</sequence>
<dbReference type="EMBL" id="JAKVPY010000004">
    <property type="protein sequence ID" value="MCH4562404.1"/>
    <property type="molecule type" value="Genomic_DNA"/>
</dbReference>
<reference evidence="2 3" key="1">
    <citation type="submission" date="2022-02" db="EMBL/GenBank/DDBJ databases">
        <title>Halomonas fukangensis sp. nov., a halophilic bacterium isolated from a bulk soil of Kalidium foliatum at Fukang.</title>
        <authorList>
            <person name="Huang Y."/>
        </authorList>
    </citation>
    <scope>NUCLEOTIDE SEQUENCE [LARGE SCALE GENOMIC DNA]</scope>
    <source>
        <strain evidence="2 3">EGI 63088</strain>
    </source>
</reference>
<proteinExistence type="predicted"/>
<feature type="region of interest" description="Disordered" evidence="1">
    <location>
        <begin position="27"/>
        <end position="52"/>
    </location>
</feature>
<comment type="caution">
    <text evidence="2">The sequence shown here is derived from an EMBL/GenBank/DDBJ whole genome shotgun (WGS) entry which is preliminary data.</text>
</comment>
<gene>
    <name evidence="2" type="ORF">MKP05_04550</name>
</gene>
<keyword evidence="3" id="KW-1185">Reference proteome</keyword>